<dbReference type="NCBIfam" id="TIGR02467">
    <property type="entry name" value="CbiE"/>
    <property type="match status" value="1"/>
</dbReference>
<dbReference type="SUPFAM" id="SSF53335">
    <property type="entry name" value="S-adenosyl-L-methionine-dependent methyltransferases"/>
    <property type="match status" value="1"/>
</dbReference>
<dbReference type="SUPFAM" id="SSF53790">
    <property type="entry name" value="Tetrapyrrole methylase"/>
    <property type="match status" value="1"/>
</dbReference>
<dbReference type="InterPro" id="IPR014777">
    <property type="entry name" value="4pyrrole_Mease_sub1"/>
</dbReference>
<keyword evidence="5" id="KW-0949">S-adenosyl-L-methionine</keyword>
<protein>
    <recommendedName>
        <fullName evidence="8">Cytochrome D ubiquinol oxidase subunit II</fullName>
    </recommendedName>
</protein>
<dbReference type="eggNOG" id="COG2242">
    <property type="taxonomic scope" value="Bacteria"/>
</dbReference>
<evidence type="ECO:0000256" key="2">
    <source>
        <dbReference type="ARBA" id="ARBA00022573"/>
    </source>
</evidence>
<dbReference type="NCBIfam" id="TIGR02469">
    <property type="entry name" value="CbiT"/>
    <property type="match status" value="1"/>
</dbReference>
<evidence type="ECO:0008006" key="8">
    <source>
        <dbReference type="Google" id="ProtNLM"/>
    </source>
</evidence>
<evidence type="ECO:0000256" key="1">
    <source>
        <dbReference type="ARBA" id="ARBA00004953"/>
    </source>
</evidence>
<dbReference type="InterPro" id="IPR014008">
    <property type="entry name" value="Cbl_synth_MTase_CbiT"/>
</dbReference>
<dbReference type="CDD" id="cd11644">
    <property type="entry name" value="Precorrin-6Y-MT"/>
    <property type="match status" value="1"/>
</dbReference>
<dbReference type="eggNOG" id="COG2241">
    <property type="taxonomic scope" value="Bacteria"/>
</dbReference>
<dbReference type="Gene3D" id="3.40.50.150">
    <property type="entry name" value="Vaccinia Virus protein VP39"/>
    <property type="match status" value="1"/>
</dbReference>
<reference evidence="6 7" key="1">
    <citation type="submission" date="2014-04" db="EMBL/GenBank/DDBJ databases">
        <title>Aquimarina sp. 22II-S11-z7 Genome Sequencing.</title>
        <authorList>
            <person name="Lai Q."/>
        </authorList>
    </citation>
    <scope>NUCLEOTIDE SEQUENCE [LARGE SCALE GENOMIC DNA]</scope>
    <source>
        <strain evidence="6 7">22II-S11-z7</strain>
    </source>
</reference>
<dbReference type="STRING" id="1317122.ATO12_16275"/>
<evidence type="ECO:0000256" key="5">
    <source>
        <dbReference type="ARBA" id="ARBA00022691"/>
    </source>
</evidence>
<dbReference type="UniPathway" id="UPA00148"/>
<organism evidence="6 7">
    <name type="scientific">Aquimarina atlantica</name>
    <dbReference type="NCBI Taxonomy" id="1317122"/>
    <lineage>
        <taxon>Bacteria</taxon>
        <taxon>Pseudomonadati</taxon>
        <taxon>Bacteroidota</taxon>
        <taxon>Flavobacteriia</taxon>
        <taxon>Flavobacteriales</taxon>
        <taxon>Flavobacteriaceae</taxon>
        <taxon>Aquimarina</taxon>
    </lineage>
</organism>
<dbReference type="AlphaFoldDB" id="A0A023BUM1"/>
<evidence type="ECO:0000256" key="3">
    <source>
        <dbReference type="ARBA" id="ARBA00022603"/>
    </source>
</evidence>
<keyword evidence="3" id="KW-0489">Methyltransferase</keyword>
<gene>
    <name evidence="6" type="ORF">ATO12_16275</name>
</gene>
<dbReference type="PANTHER" id="PTHR43182">
    <property type="entry name" value="COBALT-PRECORRIN-6B C(15)-METHYLTRANSFERASE (DECARBOXYLATING)"/>
    <property type="match status" value="1"/>
</dbReference>
<dbReference type="InterPro" id="IPR012818">
    <property type="entry name" value="CbiE"/>
</dbReference>
<dbReference type="PANTHER" id="PTHR43182:SF1">
    <property type="entry name" value="COBALT-PRECORRIN-7 C(5)-METHYLTRANSFERASE"/>
    <property type="match status" value="1"/>
</dbReference>
<evidence type="ECO:0000313" key="6">
    <source>
        <dbReference type="EMBL" id="EZH73493.1"/>
    </source>
</evidence>
<sequence>MTFHIIGIGNKTPDFTTEQQRDILDTLIFSGGKRHYELVKDYLPENHQWITIQSPMSQVFEAYEQAATTIIVFASGNPLFYGFSNTLKNKYPDAEIITTSYFSSIQLLANAMNFNSNPLQTVSVHGRSWKALDAILIQQKECIGVLTDAEKNPATIAKRLLEYGYDNYVMLVGEDIEGEQEKFQELSLQKASTMKFHSLNCLILKKTKHRYIDFGIKDANFIGLPGRPKMITKMPVRLTTLHYLNVLNIDTLWDIGFCTGSVSLEAKLKNGDLNIIAFEKRPECKAILEQNQKRFGVPGIQIVMGDFFEQDLTQLAKPEAIFIGGHGGRLEELFLKISLVLQPETCIVINAVKESSVQAFKVGCDKIGYTIVEESTLSLDAYNPITLLKAIRK</sequence>
<accession>A0A023BUM1</accession>
<dbReference type="GO" id="GO:0008276">
    <property type="term" value="F:protein methyltransferase activity"/>
    <property type="evidence" value="ECO:0007669"/>
    <property type="project" value="InterPro"/>
</dbReference>
<dbReference type="OrthoDB" id="9780707at2"/>
<keyword evidence="4" id="KW-0808">Transferase</keyword>
<comment type="caution">
    <text evidence="6">The sequence shown here is derived from an EMBL/GenBank/DDBJ whole genome shotgun (WGS) entry which is preliminary data.</text>
</comment>
<evidence type="ECO:0000256" key="4">
    <source>
        <dbReference type="ARBA" id="ARBA00022679"/>
    </source>
</evidence>
<dbReference type="Gene3D" id="3.40.1010.10">
    <property type="entry name" value="Cobalt-precorrin-4 Transmethylase, Domain 1"/>
    <property type="match status" value="1"/>
</dbReference>
<dbReference type="InterPro" id="IPR035996">
    <property type="entry name" value="4pyrrol_Methylase_sf"/>
</dbReference>
<name>A0A023BUM1_9FLAO</name>
<evidence type="ECO:0000313" key="7">
    <source>
        <dbReference type="Proteomes" id="UP000023541"/>
    </source>
</evidence>
<comment type="pathway">
    <text evidence="1">Cofactor biosynthesis; adenosylcobalamin biosynthesis.</text>
</comment>
<dbReference type="GO" id="GO:0032259">
    <property type="term" value="P:methylation"/>
    <property type="evidence" value="ECO:0007669"/>
    <property type="project" value="UniProtKB-KW"/>
</dbReference>
<keyword evidence="7" id="KW-1185">Reference proteome</keyword>
<dbReference type="Proteomes" id="UP000023541">
    <property type="component" value="Unassembled WGS sequence"/>
</dbReference>
<dbReference type="PIRSF" id="PIRSF036428">
    <property type="entry name" value="CobL"/>
    <property type="match status" value="1"/>
</dbReference>
<dbReference type="GO" id="GO:0009236">
    <property type="term" value="P:cobalamin biosynthetic process"/>
    <property type="evidence" value="ECO:0007669"/>
    <property type="project" value="UniProtKB-UniPathway"/>
</dbReference>
<dbReference type="InterPro" id="IPR006365">
    <property type="entry name" value="Cbl_synth_CobL"/>
</dbReference>
<dbReference type="InterPro" id="IPR050714">
    <property type="entry name" value="Cobalamin_biosynth_MTase"/>
</dbReference>
<dbReference type="EMBL" id="AQRA01000005">
    <property type="protein sequence ID" value="EZH73493.1"/>
    <property type="molecule type" value="Genomic_DNA"/>
</dbReference>
<dbReference type="RefSeq" id="WP_034242186.1">
    <property type="nucleotide sequence ID" value="NZ_AQRA01000005.1"/>
</dbReference>
<keyword evidence="2" id="KW-0169">Cobalamin biosynthesis</keyword>
<proteinExistence type="predicted"/>
<dbReference type="InterPro" id="IPR029063">
    <property type="entry name" value="SAM-dependent_MTases_sf"/>
</dbReference>